<reference evidence="3 4" key="1">
    <citation type="journal article" date="2014" name="BMC Genomics">
        <title>Comparative genomics of the major fungal agents of human and animal Sporotrichosis: Sporothrix schenckii and Sporothrix brasiliensis.</title>
        <authorList>
            <person name="Teixeira M.M."/>
            <person name="de Almeida L.G."/>
            <person name="Kubitschek-Barreira P."/>
            <person name="Alves F.L."/>
            <person name="Kioshima E.S."/>
            <person name="Abadio A.K."/>
            <person name="Fernandes L."/>
            <person name="Derengowski L.S."/>
            <person name="Ferreira K.S."/>
            <person name="Souza R.C."/>
            <person name="Ruiz J.C."/>
            <person name="de Andrade N.C."/>
            <person name="Paes H.C."/>
            <person name="Nicola A.M."/>
            <person name="Albuquerque P."/>
            <person name="Gerber A.L."/>
            <person name="Martins V.P."/>
            <person name="Peconick L.D."/>
            <person name="Neto A.V."/>
            <person name="Chaucanez C.B."/>
            <person name="Silva P.A."/>
            <person name="Cunha O.L."/>
            <person name="de Oliveira F.F."/>
            <person name="dos Santos T.C."/>
            <person name="Barros A.L."/>
            <person name="Soares M.A."/>
            <person name="de Oliveira L.M."/>
            <person name="Marini M.M."/>
            <person name="Villalobos-Duno H."/>
            <person name="Cunha M.M."/>
            <person name="de Hoog S."/>
            <person name="da Silveira J.F."/>
            <person name="Henrissat B."/>
            <person name="Nino-Vega G.A."/>
            <person name="Cisalpino P.S."/>
            <person name="Mora-Montes H.M."/>
            <person name="Almeida S.R."/>
            <person name="Stajich J.E."/>
            <person name="Lopes-Bezerra L.M."/>
            <person name="Vasconcelos A.T."/>
            <person name="Felipe M.S."/>
        </authorList>
    </citation>
    <scope>NUCLEOTIDE SEQUENCE [LARGE SCALE GENOMIC DNA]</scope>
    <source>
        <strain evidence="3 4">5110</strain>
    </source>
</reference>
<dbReference type="Proteomes" id="UP000031575">
    <property type="component" value="Unassembled WGS sequence"/>
</dbReference>
<comment type="similarity">
    <text evidence="1">Belongs to the ataxin-10 family.</text>
</comment>
<organism evidence="3 4">
    <name type="scientific">Sporothrix brasiliensis 5110</name>
    <dbReference type="NCBI Taxonomy" id="1398154"/>
    <lineage>
        <taxon>Eukaryota</taxon>
        <taxon>Fungi</taxon>
        <taxon>Dikarya</taxon>
        <taxon>Ascomycota</taxon>
        <taxon>Pezizomycotina</taxon>
        <taxon>Sordariomycetes</taxon>
        <taxon>Sordariomycetidae</taxon>
        <taxon>Ophiostomatales</taxon>
        <taxon>Ophiostomataceae</taxon>
        <taxon>Sporothrix</taxon>
    </lineage>
</organism>
<sequence>MAPIATGNVPPVDRISAPSSKQSIEEVCFTAALICLDGHFSDLPSIPGSQTQAKVAGMVARTLEKTHGRKDVREALARNVEIWVYLTRIFNNAIDNLTLRSIAGLTDPPYDDKSSIANGSTSASASASGSHAHAHHHLHAHMGHDNSELMIKNHASLKEDLQILNKLMHIARNLLVCSVPEVPQDICAAVSFDAVVFQIIVLCVNLAGKGYHGDVLDDASRNKLNEIYDLCM</sequence>
<dbReference type="RefSeq" id="XP_040616233.1">
    <property type="nucleotide sequence ID" value="XM_040766090.1"/>
</dbReference>
<feature type="region of interest" description="Disordered" evidence="2">
    <location>
        <begin position="113"/>
        <end position="137"/>
    </location>
</feature>
<dbReference type="HOGENOM" id="CLU_1195541_0_0_1"/>
<dbReference type="GeneID" id="63681011"/>
<evidence type="ECO:0000313" key="4">
    <source>
        <dbReference type="Proteomes" id="UP000031575"/>
    </source>
</evidence>
<keyword evidence="4" id="KW-1185">Reference proteome</keyword>
<protein>
    <submittedName>
        <fullName evidence="3">Uncharacterized protein</fullName>
    </submittedName>
</protein>
<evidence type="ECO:0000256" key="2">
    <source>
        <dbReference type="SAM" id="MobiDB-lite"/>
    </source>
</evidence>
<comment type="caution">
    <text evidence="3">The sequence shown here is derived from an EMBL/GenBank/DDBJ whole genome shotgun (WGS) entry which is preliminary data.</text>
</comment>
<evidence type="ECO:0000313" key="3">
    <source>
        <dbReference type="EMBL" id="KIH88223.1"/>
    </source>
</evidence>
<feature type="compositionally biased region" description="Low complexity" evidence="2">
    <location>
        <begin position="115"/>
        <end position="131"/>
    </location>
</feature>
<name>A0A0C2FAY4_9PEZI</name>
<gene>
    <name evidence="3" type="ORF">SPBR_07836</name>
</gene>
<dbReference type="GO" id="GO:0005829">
    <property type="term" value="C:cytosol"/>
    <property type="evidence" value="ECO:0007669"/>
    <property type="project" value="TreeGrafter"/>
</dbReference>
<dbReference type="InterPro" id="IPR051374">
    <property type="entry name" value="Ataxin-10/CTR86_families"/>
</dbReference>
<dbReference type="VEuPathDB" id="FungiDB:SPBR_07836"/>
<evidence type="ECO:0000256" key="1">
    <source>
        <dbReference type="ARBA" id="ARBA00008384"/>
    </source>
</evidence>
<dbReference type="EMBL" id="AWTV01000009">
    <property type="protein sequence ID" value="KIH88223.1"/>
    <property type="molecule type" value="Genomic_DNA"/>
</dbReference>
<dbReference type="AlphaFoldDB" id="A0A0C2FAY4"/>
<dbReference type="PANTHER" id="PTHR13255:SF0">
    <property type="entry name" value="ATAXIN-10"/>
    <property type="match status" value="1"/>
</dbReference>
<accession>A0A0C2FAY4</accession>
<dbReference type="PANTHER" id="PTHR13255">
    <property type="entry name" value="ATAXIN-10"/>
    <property type="match status" value="1"/>
</dbReference>
<dbReference type="OrthoDB" id="379794at2759"/>
<proteinExistence type="inferred from homology"/>